<evidence type="ECO:0000259" key="2">
    <source>
        <dbReference type="Pfam" id="PF00857"/>
    </source>
</evidence>
<dbReference type="Gene3D" id="3.40.50.850">
    <property type="entry name" value="Isochorismatase-like"/>
    <property type="match status" value="1"/>
</dbReference>
<dbReference type="PANTHER" id="PTHR43540:SF6">
    <property type="entry name" value="ISOCHORISMATASE-LIKE DOMAIN-CONTAINING PROTEIN"/>
    <property type="match status" value="1"/>
</dbReference>
<feature type="domain" description="Isochorismatase-like" evidence="2">
    <location>
        <begin position="5"/>
        <end position="144"/>
    </location>
</feature>
<dbReference type="RefSeq" id="WP_052629607.1">
    <property type="nucleotide sequence ID" value="NZ_CP011144.1"/>
</dbReference>
<dbReference type="OrthoDB" id="1157330at2"/>
<dbReference type="KEGG" id="psuw:WQ53_01055"/>
<keyword evidence="4" id="KW-1185">Reference proteome</keyword>
<protein>
    <submittedName>
        <fullName evidence="3">Hydrolase</fullName>
    </submittedName>
</protein>
<dbReference type="SUPFAM" id="SSF52499">
    <property type="entry name" value="Isochorismatase-like hydrolases"/>
    <property type="match status" value="1"/>
</dbReference>
<dbReference type="Proteomes" id="UP000033067">
    <property type="component" value="Chromosome"/>
</dbReference>
<gene>
    <name evidence="3" type="ORF">WQ53_01055</name>
</gene>
<dbReference type="GO" id="GO:0016787">
    <property type="term" value="F:hydrolase activity"/>
    <property type="evidence" value="ECO:0007669"/>
    <property type="project" value="UniProtKB-KW"/>
</dbReference>
<dbReference type="PANTHER" id="PTHR43540">
    <property type="entry name" value="PEROXYUREIDOACRYLATE/UREIDOACRYLATE AMIDOHYDROLASE-RELATED"/>
    <property type="match status" value="1"/>
</dbReference>
<dbReference type="InterPro" id="IPR000868">
    <property type="entry name" value="Isochorismatase-like_dom"/>
</dbReference>
<accession>A0A0E3YZN1</accession>
<evidence type="ECO:0000256" key="1">
    <source>
        <dbReference type="ARBA" id="ARBA00022801"/>
    </source>
</evidence>
<organism evidence="3 4">
    <name type="scientific">Pseudoxanthomonas suwonensis</name>
    <dbReference type="NCBI Taxonomy" id="314722"/>
    <lineage>
        <taxon>Bacteria</taxon>
        <taxon>Pseudomonadati</taxon>
        <taxon>Pseudomonadota</taxon>
        <taxon>Gammaproteobacteria</taxon>
        <taxon>Lysobacterales</taxon>
        <taxon>Lysobacteraceae</taxon>
        <taxon>Pseudoxanthomonas</taxon>
    </lineage>
</organism>
<keyword evidence="1 3" id="KW-0378">Hydrolase</keyword>
<dbReference type="EMBL" id="CP011144">
    <property type="protein sequence ID" value="AKC85563.1"/>
    <property type="molecule type" value="Genomic_DNA"/>
</dbReference>
<evidence type="ECO:0000313" key="4">
    <source>
        <dbReference type="Proteomes" id="UP000033067"/>
    </source>
</evidence>
<name>A0A0E3YZN1_9GAMM</name>
<sequence length="187" mass="20566">MSAHTALLVIDAQESFRHRPYFREEGLAAYIERQQALIDGARAVGIPVAQMFHVEPEGAFSEASGWVKALAPLRVEADAVFRKRRHSALVGSGLEVWLIEHGIRRVIVSGIRTEQCCETTARHASDLGYAVDYVSEATLTFPMTDATGREWSAAEIRARTELVLAGRFARIATVEQALAHIPERAAA</sequence>
<evidence type="ECO:0000313" key="3">
    <source>
        <dbReference type="EMBL" id="AKC85563.1"/>
    </source>
</evidence>
<dbReference type="AlphaFoldDB" id="A0A0E3YZN1"/>
<dbReference type="InterPro" id="IPR036380">
    <property type="entry name" value="Isochorismatase-like_sf"/>
</dbReference>
<dbReference type="PATRIC" id="fig|314722.6.peg.223"/>
<dbReference type="InterPro" id="IPR050272">
    <property type="entry name" value="Isochorismatase-like_hydrls"/>
</dbReference>
<dbReference type="Pfam" id="PF00857">
    <property type="entry name" value="Isochorismatase"/>
    <property type="match status" value="1"/>
</dbReference>
<proteinExistence type="predicted"/>
<reference evidence="3 4" key="1">
    <citation type="journal article" date="2015" name="Genome Announc.">
        <title>Complete Genome Sequence of Pseudoxanthomonas suwonensis Strain J1, a Cellulose-Degrading Bacterium Isolated from Leaf- and Wood-Enriched Soil.</title>
        <authorList>
            <person name="Hou L."/>
            <person name="Jiang J."/>
            <person name="Xu Z."/>
            <person name="Zhou Y."/>
            <person name="Leung F.C."/>
        </authorList>
    </citation>
    <scope>NUCLEOTIDE SEQUENCE [LARGE SCALE GENOMIC DNA]</scope>
    <source>
        <strain evidence="3 4">J1</strain>
    </source>
</reference>